<dbReference type="InterPro" id="IPR013785">
    <property type="entry name" value="Aldolase_TIM"/>
</dbReference>
<evidence type="ECO:0000313" key="7">
    <source>
        <dbReference type="Proteomes" id="UP001580928"/>
    </source>
</evidence>
<dbReference type="Pfam" id="PF01081">
    <property type="entry name" value="Aldolase"/>
    <property type="match status" value="1"/>
</dbReference>
<dbReference type="PANTHER" id="PTHR30246:SF1">
    <property type="entry name" value="2-DEHYDRO-3-DEOXY-6-PHOSPHOGALACTONATE ALDOLASE-RELATED"/>
    <property type="match status" value="1"/>
</dbReference>
<reference evidence="6 7" key="1">
    <citation type="submission" date="2024-04" db="EMBL/GenBank/DDBJ databases">
        <title>Albibacterium profundi sp. nov., isolated from sediment of the Challenger Deep of Mariana Trench.</title>
        <authorList>
            <person name="Wang Y."/>
        </authorList>
    </citation>
    <scope>NUCLEOTIDE SEQUENCE [LARGE SCALE GENOMIC DNA]</scope>
    <source>
        <strain evidence="6 7">RHL897</strain>
    </source>
</reference>
<protein>
    <submittedName>
        <fullName evidence="6">Bifunctional 4-hydroxy-2-oxoglutarate aldolase/2-dehydro-3-deoxy-phosphogluconate aldolase</fullName>
    </submittedName>
</protein>
<gene>
    <name evidence="6" type="ORF">WKR92_12670</name>
</gene>
<dbReference type="EMBL" id="JBBVGT010000003">
    <property type="protein sequence ID" value="MFB5946680.1"/>
    <property type="molecule type" value="Genomic_DNA"/>
</dbReference>
<comment type="subunit">
    <text evidence="3">Homotrimer.</text>
</comment>
<dbReference type="InterPro" id="IPR000887">
    <property type="entry name" value="Aldlse_KDPG_KHG"/>
</dbReference>
<evidence type="ECO:0000256" key="3">
    <source>
        <dbReference type="ARBA" id="ARBA00011233"/>
    </source>
</evidence>
<comment type="caution">
    <text evidence="6">The sequence shown here is derived from an EMBL/GenBank/DDBJ whole genome shotgun (WGS) entry which is preliminary data.</text>
</comment>
<evidence type="ECO:0000256" key="1">
    <source>
        <dbReference type="ARBA" id="ARBA00004761"/>
    </source>
</evidence>
<evidence type="ECO:0000256" key="2">
    <source>
        <dbReference type="ARBA" id="ARBA00006906"/>
    </source>
</evidence>
<keyword evidence="5" id="KW-0119">Carbohydrate metabolism</keyword>
<dbReference type="Gene3D" id="3.20.20.70">
    <property type="entry name" value="Aldolase class I"/>
    <property type="match status" value="1"/>
</dbReference>
<dbReference type="CDD" id="cd00452">
    <property type="entry name" value="KDPG_aldolase"/>
    <property type="match status" value="1"/>
</dbReference>
<name>A0ABV5CH09_9SPHI</name>
<comment type="similarity">
    <text evidence="2">Belongs to the KHG/KDPG aldolase family.</text>
</comment>
<comment type="pathway">
    <text evidence="1">Carbohydrate acid metabolism.</text>
</comment>
<keyword evidence="7" id="KW-1185">Reference proteome</keyword>
<evidence type="ECO:0000256" key="4">
    <source>
        <dbReference type="ARBA" id="ARBA00023239"/>
    </source>
</evidence>
<keyword evidence="4" id="KW-0456">Lyase</keyword>
<evidence type="ECO:0000256" key="5">
    <source>
        <dbReference type="ARBA" id="ARBA00023277"/>
    </source>
</evidence>
<dbReference type="SUPFAM" id="SSF51569">
    <property type="entry name" value="Aldolase"/>
    <property type="match status" value="1"/>
</dbReference>
<dbReference type="Proteomes" id="UP001580928">
    <property type="component" value="Unassembled WGS sequence"/>
</dbReference>
<evidence type="ECO:0000313" key="6">
    <source>
        <dbReference type="EMBL" id="MFB5946680.1"/>
    </source>
</evidence>
<sequence length="221" mass="24282">MSKRTTVINQILEQGTLPLFFTPSEKDTIEIAQTVYSAGVKVIEYTNRGEEALRNFKSLKKEALKTMPDLQLGIGTIKTAREADNFIDAGADFIVAPTINPEVGRAAHNADLLWIPGCMTPTEISIAQGHDADIIKIFPANILGVEFLKSIKSLFAGQKFMPTGGVNLSEENIRGWFDAGICAVGMGSQLISSDVIKEKKYDLLKERTEKVLKLIKAIQKK</sequence>
<dbReference type="PANTHER" id="PTHR30246">
    <property type="entry name" value="2-KETO-3-DEOXY-6-PHOSPHOGLUCONATE ALDOLASE"/>
    <property type="match status" value="1"/>
</dbReference>
<accession>A0ABV5CH09</accession>
<proteinExistence type="inferred from homology"/>
<dbReference type="RefSeq" id="WP_375558208.1">
    <property type="nucleotide sequence ID" value="NZ_JBBVGT010000003.1"/>
</dbReference>
<organism evidence="6 7">
    <name type="scientific">Albibacterium profundi</name>
    <dbReference type="NCBI Taxonomy" id="3134906"/>
    <lineage>
        <taxon>Bacteria</taxon>
        <taxon>Pseudomonadati</taxon>
        <taxon>Bacteroidota</taxon>
        <taxon>Sphingobacteriia</taxon>
        <taxon>Sphingobacteriales</taxon>
        <taxon>Sphingobacteriaceae</taxon>
        <taxon>Albibacterium</taxon>
    </lineage>
</organism>